<dbReference type="HOGENOM" id="CLU_1254235_0_0_0"/>
<evidence type="ECO:0000256" key="1">
    <source>
        <dbReference type="SAM" id="SignalP"/>
    </source>
</evidence>
<proteinExistence type="predicted"/>
<dbReference type="EMBL" id="CP002538">
    <property type="protein sequence ID" value="ADY27609.1"/>
    <property type="molecule type" value="Genomic_DNA"/>
</dbReference>
<organism evidence="2 3">
    <name type="scientific">Deinococcus proteolyticus (strain ATCC 35074 / DSM 20540 / JCM 6276 / NBRC 101906 / NCIMB 13154 / VKM Ac-1939 / CCM 2703 / MRP)</name>
    <dbReference type="NCBI Taxonomy" id="693977"/>
    <lineage>
        <taxon>Bacteria</taxon>
        <taxon>Thermotogati</taxon>
        <taxon>Deinococcota</taxon>
        <taxon>Deinococci</taxon>
        <taxon>Deinococcales</taxon>
        <taxon>Deinococcaceae</taxon>
        <taxon>Deinococcus</taxon>
    </lineage>
</organism>
<evidence type="ECO:0000313" key="2">
    <source>
        <dbReference type="EMBL" id="ADY27609.1"/>
    </source>
</evidence>
<feature type="signal peptide" evidence="1">
    <location>
        <begin position="1"/>
        <end position="17"/>
    </location>
</feature>
<name>F0RQQ0_DEIPM</name>
<dbReference type="KEGG" id="dpt:Deipr_2492"/>
<dbReference type="OrthoDB" id="9944553at2"/>
<reference evidence="2 3" key="2">
    <citation type="journal article" date="2012" name="Stand. Genomic Sci.">
        <title>Complete genome sequence of the orange-red pigmented, radioresistant Deinococcus proteolyticus type strain (MRP(T)).</title>
        <authorList>
            <person name="Copeland A."/>
            <person name="Zeytun A."/>
            <person name="Yassawong M."/>
            <person name="Nolan M."/>
            <person name="Lucas S."/>
            <person name="Hammon N."/>
            <person name="Deshpande S."/>
            <person name="Cheng J.F."/>
            <person name="Han C."/>
            <person name="Tapia R."/>
            <person name="Goodwin L.A."/>
            <person name="Pitluck S."/>
            <person name="Mavromatis K."/>
            <person name="Liolios K."/>
            <person name="Pagani I."/>
            <person name="Ivanova N."/>
            <person name="Mikhailova N."/>
            <person name="Pati A."/>
            <person name="Chen A."/>
            <person name="Palaniappan K."/>
            <person name="Land M."/>
            <person name="Hauser L."/>
            <person name="Jeffries C.D."/>
            <person name="Brambilla E.M."/>
            <person name="Rohde M."/>
            <person name="Sikorski J."/>
            <person name="Pukall R."/>
            <person name="Goker M."/>
            <person name="Detter J.C."/>
            <person name="Woyke T."/>
            <person name="Bristow J."/>
            <person name="Eisen J.A."/>
            <person name="Markowitz V."/>
            <person name="Hugenholtz P."/>
            <person name="Kyrpides N.C."/>
            <person name="Klenk H.P."/>
            <person name="Lapidus A."/>
        </authorList>
    </citation>
    <scope>NUCLEOTIDE SEQUENCE [LARGE SCALE GENOMIC DNA]</scope>
    <source>
        <strain evidence="3">ATCC 35074 / DSM 20540 / JCM 6276 / NBRC 101906 / NCIMB 13154 / VKM Ac-1939 / CCM 2703 / MRP</strain>
        <plasmid evidence="3">Plasmid pDEIPR02</plasmid>
    </source>
</reference>
<protein>
    <submittedName>
        <fullName evidence="2">Uncharacterized protein</fullName>
    </submittedName>
</protein>
<dbReference type="RefSeq" id="WP_013615963.1">
    <property type="nucleotide sequence ID" value="NC_015162.1"/>
</dbReference>
<accession>F0RQQ0</accession>
<keyword evidence="1" id="KW-0732">Signal</keyword>
<geneLocation type="plasmid" evidence="2 3">
    <name>pDEIPR02</name>
</geneLocation>
<keyword evidence="3" id="KW-1185">Reference proteome</keyword>
<gene>
    <name evidence="2" type="ordered locus">Deipr_2492</name>
</gene>
<keyword evidence="2" id="KW-0614">Plasmid</keyword>
<dbReference type="Proteomes" id="UP000007718">
    <property type="component" value="Plasmid pDEIPR02"/>
</dbReference>
<dbReference type="AlphaFoldDB" id="F0RQQ0"/>
<evidence type="ECO:0000313" key="3">
    <source>
        <dbReference type="Proteomes" id="UP000007718"/>
    </source>
</evidence>
<sequence>MKRLLMPALLLSLTACGAPGSGFENPFTVPITLQLTPSQVSLTPGASNHVSVTAKSGDQLLGAPKVEAFGNSQITAVPDDSGFTVTASAQAAPGTYAFNVTGTYASGKGSAPFTVTIAAPETKPDTAALAFTPGALTLSQGQSMATALTLRQDGNVLDLPAVSLTVPSGITAVQNGTTVTVSAGASAVPGSYIIVASTALNGKTYQATLPVTVTKAEAPK</sequence>
<reference evidence="3" key="1">
    <citation type="submission" date="2011-02" db="EMBL/GenBank/DDBJ databases">
        <title>The complete sequence of plasmid2 of Deinococcus proteolyticus DSM 20540.</title>
        <authorList>
            <consortium name="US DOE Joint Genome Institute (JGI-PGF)"/>
            <person name="Lucas S."/>
            <person name="Copeland A."/>
            <person name="Lapidus A."/>
            <person name="Bruce D."/>
            <person name="Goodwin L."/>
            <person name="Pitluck S."/>
            <person name="Kyrpides N."/>
            <person name="Mavromatis K."/>
            <person name="Pagani I."/>
            <person name="Ivanova N."/>
            <person name="Ovchinnikova G."/>
            <person name="Zeytun A."/>
            <person name="Detter J.C."/>
            <person name="Han C."/>
            <person name="Land M."/>
            <person name="Hauser L."/>
            <person name="Markowitz V."/>
            <person name="Cheng J.-F."/>
            <person name="Hugenholtz P."/>
            <person name="Woyke T."/>
            <person name="Wu D."/>
            <person name="Pukall R."/>
            <person name="Steenblock K."/>
            <person name="Brambilla E."/>
            <person name="Klenk H.-P."/>
            <person name="Eisen J.A."/>
        </authorList>
    </citation>
    <scope>NUCLEOTIDE SEQUENCE [LARGE SCALE GENOMIC DNA]</scope>
    <source>
        <strain evidence="3">ATCC 35074 / DSM 20540 / JCM 6276 / NBRC 101906 / NCIMB 13154 / VKM Ac-1939 / CCM 2703 / MRP</strain>
        <plasmid evidence="3">Plasmid pDEIPR02</plasmid>
    </source>
</reference>
<dbReference type="PROSITE" id="PS51257">
    <property type="entry name" value="PROKAR_LIPOPROTEIN"/>
    <property type="match status" value="1"/>
</dbReference>
<feature type="chain" id="PRO_5003259594" evidence="1">
    <location>
        <begin position="18"/>
        <end position="220"/>
    </location>
</feature>